<reference evidence="3" key="2">
    <citation type="journal article" date="2008" name="Nucleic Acids Res.">
        <title>The rice annotation project database (RAP-DB): 2008 update.</title>
        <authorList>
            <consortium name="The rice annotation project (RAP)"/>
        </authorList>
    </citation>
    <scope>GENOME REANNOTATION</scope>
    <source>
        <strain evidence="3">cv. Nipponbare</strain>
    </source>
</reference>
<feature type="non-terminal residue" evidence="2">
    <location>
        <position position="1"/>
    </location>
</feature>
<reference evidence="2 3" key="1">
    <citation type="journal article" date="2005" name="Nature">
        <title>The map-based sequence of the rice genome.</title>
        <authorList>
            <consortium name="International rice genome sequencing project (IRGSP)"/>
            <person name="Matsumoto T."/>
            <person name="Wu J."/>
            <person name="Kanamori H."/>
            <person name="Katayose Y."/>
            <person name="Fujisawa M."/>
            <person name="Namiki N."/>
            <person name="Mizuno H."/>
            <person name="Yamamoto K."/>
            <person name="Antonio B.A."/>
            <person name="Baba T."/>
            <person name="Sakata K."/>
            <person name="Nagamura Y."/>
            <person name="Aoki H."/>
            <person name="Arikawa K."/>
            <person name="Arita K."/>
            <person name="Bito T."/>
            <person name="Chiden Y."/>
            <person name="Fujitsuka N."/>
            <person name="Fukunaka R."/>
            <person name="Hamada M."/>
            <person name="Harada C."/>
            <person name="Hayashi A."/>
            <person name="Hijishita S."/>
            <person name="Honda M."/>
            <person name="Hosokawa S."/>
            <person name="Ichikawa Y."/>
            <person name="Idonuma A."/>
            <person name="Iijima M."/>
            <person name="Ikeda M."/>
            <person name="Ikeno M."/>
            <person name="Ito K."/>
            <person name="Ito S."/>
            <person name="Ito T."/>
            <person name="Ito Y."/>
            <person name="Ito Y."/>
            <person name="Iwabuchi A."/>
            <person name="Kamiya K."/>
            <person name="Karasawa W."/>
            <person name="Kurita K."/>
            <person name="Katagiri S."/>
            <person name="Kikuta A."/>
            <person name="Kobayashi H."/>
            <person name="Kobayashi N."/>
            <person name="Machita K."/>
            <person name="Maehara T."/>
            <person name="Masukawa M."/>
            <person name="Mizubayashi T."/>
            <person name="Mukai Y."/>
            <person name="Nagasaki H."/>
            <person name="Nagata Y."/>
            <person name="Naito S."/>
            <person name="Nakashima M."/>
            <person name="Nakama Y."/>
            <person name="Nakamichi Y."/>
            <person name="Nakamura M."/>
            <person name="Meguro A."/>
            <person name="Negishi M."/>
            <person name="Ohta I."/>
            <person name="Ohta T."/>
            <person name="Okamoto M."/>
            <person name="Ono N."/>
            <person name="Saji S."/>
            <person name="Sakaguchi M."/>
            <person name="Sakai K."/>
            <person name="Shibata M."/>
            <person name="Shimokawa T."/>
            <person name="Song J."/>
            <person name="Takazaki Y."/>
            <person name="Terasawa K."/>
            <person name="Tsugane M."/>
            <person name="Tsuji K."/>
            <person name="Ueda S."/>
            <person name="Waki K."/>
            <person name="Yamagata H."/>
            <person name="Yamamoto M."/>
            <person name="Yamamoto S."/>
            <person name="Yamane H."/>
            <person name="Yoshiki S."/>
            <person name="Yoshihara R."/>
            <person name="Yukawa K."/>
            <person name="Zhong H."/>
            <person name="Yano M."/>
            <person name="Yuan Q."/>
            <person name="Ouyang S."/>
            <person name="Liu J."/>
            <person name="Jones K.M."/>
            <person name="Gansberger K."/>
            <person name="Moffat K."/>
            <person name="Hill J."/>
            <person name="Bera J."/>
            <person name="Fadrosh D."/>
            <person name="Jin S."/>
            <person name="Johri S."/>
            <person name="Kim M."/>
            <person name="Overton L."/>
            <person name="Reardon M."/>
            <person name="Tsitrin T."/>
            <person name="Vuong H."/>
            <person name="Weaver B."/>
            <person name="Ciecko A."/>
            <person name="Tallon L."/>
            <person name="Jackson J."/>
            <person name="Pai G."/>
            <person name="Aken S.V."/>
            <person name="Utterback T."/>
            <person name="Reidmuller S."/>
            <person name="Feldblyum T."/>
            <person name="Hsiao J."/>
            <person name="Zismann V."/>
            <person name="Iobst S."/>
            <person name="de Vazeille A.R."/>
            <person name="Buell C.R."/>
            <person name="Ying K."/>
            <person name="Li Y."/>
            <person name="Lu T."/>
            <person name="Huang Y."/>
            <person name="Zhao Q."/>
            <person name="Feng Q."/>
            <person name="Zhang L."/>
            <person name="Zhu J."/>
            <person name="Weng Q."/>
            <person name="Mu J."/>
            <person name="Lu Y."/>
            <person name="Fan D."/>
            <person name="Liu Y."/>
            <person name="Guan J."/>
            <person name="Zhang Y."/>
            <person name="Yu S."/>
            <person name="Liu X."/>
            <person name="Zhang Y."/>
            <person name="Hong G."/>
            <person name="Han B."/>
            <person name="Choisne N."/>
            <person name="Demange N."/>
            <person name="Orjeda G."/>
            <person name="Samain S."/>
            <person name="Cattolico L."/>
            <person name="Pelletier E."/>
            <person name="Couloux A."/>
            <person name="Segurens B."/>
            <person name="Wincker P."/>
            <person name="D'Hont A."/>
            <person name="Scarpelli C."/>
            <person name="Weissenbach J."/>
            <person name="Salanoubat M."/>
            <person name="Quetier F."/>
            <person name="Yu Y."/>
            <person name="Kim H.R."/>
            <person name="Rambo T."/>
            <person name="Currie J."/>
            <person name="Collura K."/>
            <person name="Luo M."/>
            <person name="Yang T."/>
            <person name="Ammiraju J.S.S."/>
            <person name="Engler F."/>
            <person name="Soderlund C."/>
            <person name="Wing R.A."/>
            <person name="Palmer L.E."/>
            <person name="de la Bastide M."/>
            <person name="Spiegel L."/>
            <person name="Nascimento L."/>
            <person name="Zutavern T."/>
            <person name="O'Shaughnessy A."/>
            <person name="Dike S."/>
            <person name="Dedhia N."/>
            <person name="Preston R."/>
            <person name="Balija V."/>
            <person name="McCombie W.R."/>
            <person name="Chow T."/>
            <person name="Chen H."/>
            <person name="Chung M."/>
            <person name="Chen C."/>
            <person name="Shaw J."/>
            <person name="Wu H."/>
            <person name="Hsiao K."/>
            <person name="Chao Y."/>
            <person name="Chu M."/>
            <person name="Cheng C."/>
            <person name="Hour A."/>
            <person name="Lee P."/>
            <person name="Lin S."/>
            <person name="Lin Y."/>
            <person name="Liou J."/>
            <person name="Liu S."/>
            <person name="Hsing Y."/>
            <person name="Raghuvanshi S."/>
            <person name="Mohanty A."/>
            <person name="Bharti A.K."/>
            <person name="Gaur A."/>
            <person name="Gupta V."/>
            <person name="Kumar D."/>
            <person name="Ravi V."/>
            <person name="Vij S."/>
            <person name="Kapur A."/>
            <person name="Khurana P."/>
            <person name="Khurana P."/>
            <person name="Khurana J.P."/>
            <person name="Tyagi A.K."/>
            <person name="Gaikwad K."/>
            <person name="Singh A."/>
            <person name="Dalal V."/>
            <person name="Srivastava S."/>
            <person name="Dixit A."/>
            <person name="Pal A.K."/>
            <person name="Ghazi I.A."/>
            <person name="Yadav M."/>
            <person name="Pandit A."/>
            <person name="Bhargava A."/>
            <person name="Sureshbabu K."/>
            <person name="Batra K."/>
            <person name="Sharma T.R."/>
            <person name="Mohapatra T."/>
            <person name="Singh N.K."/>
            <person name="Messing J."/>
            <person name="Nelson A.B."/>
            <person name="Fuks G."/>
            <person name="Kavchok S."/>
            <person name="Keizer G."/>
            <person name="Linton E."/>
            <person name="Llaca V."/>
            <person name="Song R."/>
            <person name="Tanyolac B."/>
            <person name="Young S."/>
            <person name="Ho-Il K."/>
            <person name="Hahn J.H."/>
            <person name="Sangsakoo G."/>
            <person name="Vanavichit A."/>
            <person name="de Mattos Luiz.A.T."/>
            <person name="Zimmer P.D."/>
            <person name="Malone G."/>
            <person name="Dellagostin O."/>
            <person name="de Oliveira A.C."/>
            <person name="Bevan M."/>
            <person name="Bancroft I."/>
            <person name="Minx P."/>
            <person name="Cordum H."/>
            <person name="Wilson R."/>
            <person name="Cheng Z."/>
            <person name="Jin W."/>
            <person name="Jiang J."/>
            <person name="Leong S.A."/>
            <person name="Iwama H."/>
            <person name="Gojobori T."/>
            <person name="Itoh T."/>
            <person name="Niimura Y."/>
            <person name="Fujii Y."/>
            <person name="Habara T."/>
            <person name="Sakai H."/>
            <person name="Sato Y."/>
            <person name="Wilson G."/>
            <person name="Kumar K."/>
            <person name="McCouch S."/>
            <person name="Juretic N."/>
            <person name="Hoen D."/>
            <person name="Wright S."/>
            <person name="Bruskiewich R."/>
            <person name="Bureau T."/>
            <person name="Miyao A."/>
            <person name="Hirochika H."/>
            <person name="Nishikawa T."/>
            <person name="Kadowaki K."/>
            <person name="Sugiura M."/>
            <person name="Burr B."/>
            <person name="Sasaki T."/>
        </authorList>
    </citation>
    <scope>NUCLEOTIDE SEQUENCE [LARGE SCALE GENOMIC DNA]</scope>
    <source>
        <strain evidence="3">cv. Nipponbare</strain>
    </source>
</reference>
<feature type="region of interest" description="Disordered" evidence="1">
    <location>
        <begin position="71"/>
        <end position="94"/>
    </location>
</feature>
<dbReference type="EMBL" id="AP008211">
    <property type="protein sequence ID" value="BAH93124.1"/>
    <property type="molecule type" value="Genomic_DNA"/>
</dbReference>
<proteinExistence type="predicted"/>
<evidence type="ECO:0000313" key="3">
    <source>
        <dbReference type="Proteomes" id="UP000000763"/>
    </source>
</evidence>
<dbReference type="Proteomes" id="UP000000763">
    <property type="component" value="Chromosome 5"/>
</dbReference>
<gene>
    <name evidence="2" type="ordered locus">Os05g0379300</name>
</gene>
<protein>
    <submittedName>
        <fullName evidence="2">Os05g0379300 protein</fullName>
    </submittedName>
</protein>
<accession>C7J2I6</accession>
<evidence type="ECO:0000313" key="2">
    <source>
        <dbReference type="EMBL" id="BAH93124.1"/>
    </source>
</evidence>
<name>C7J2I6_ORYSJ</name>
<dbReference type="KEGG" id="dosa:Os05g0379300"/>
<evidence type="ECO:0000256" key="1">
    <source>
        <dbReference type="SAM" id="MobiDB-lite"/>
    </source>
</evidence>
<dbReference type="AlphaFoldDB" id="C7J2I6"/>
<feature type="region of interest" description="Disordered" evidence="1">
    <location>
        <begin position="1"/>
        <end position="35"/>
    </location>
</feature>
<organism evidence="2 3">
    <name type="scientific">Oryza sativa subsp. japonica</name>
    <name type="common">Rice</name>
    <dbReference type="NCBI Taxonomy" id="39947"/>
    <lineage>
        <taxon>Eukaryota</taxon>
        <taxon>Viridiplantae</taxon>
        <taxon>Streptophyta</taxon>
        <taxon>Embryophyta</taxon>
        <taxon>Tracheophyta</taxon>
        <taxon>Spermatophyta</taxon>
        <taxon>Magnoliopsida</taxon>
        <taxon>Liliopsida</taxon>
        <taxon>Poales</taxon>
        <taxon>Poaceae</taxon>
        <taxon>BOP clade</taxon>
        <taxon>Oryzoideae</taxon>
        <taxon>Oryzeae</taxon>
        <taxon>Oryzinae</taxon>
        <taxon>Oryza</taxon>
        <taxon>Oryza sativa</taxon>
    </lineage>
</organism>
<sequence>RPRHRGRKELTAHILASGATPPRPATATTRRRRSPVAASILRRLLHLRPFRIPPRRVPAPRLLRLRVHGHGCDLGGGGDDEAREELVPCRSGRA</sequence>